<dbReference type="RefSeq" id="WP_310928589.1">
    <property type="nucleotide sequence ID" value="NZ_JAMQOQ010000002.1"/>
</dbReference>
<gene>
    <name evidence="2" type="ORF">NDI79_11430</name>
</gene>
<feature type="region of interest" description="Disordered" evidence="1">
    <location>
        <begin position="1"/>
        <end position="173"/>
    </location>
</feature>
<organism evidence="2 3">
    <name type="scientific">Halogeometricum luteum</name>
    <dbReference type="NCBI Taxonomy" id="2950537"/>
    <lineage>
        <taxon>Archaea</taxon>
        <taxon>Methanobacteriati</taxon>
        <taxon>Methanobacteriota</taxon>
        <taxon>Stenosarchaea group</taxon>
        <taxon>Halobacteria</taxon>
        <taxon>Halobacteriales</taxon>
        <taxon>Haloferacaceae</taxon>
        <taxon>Halogeometricum</taxon>
    </lineage>
</organism>
<keyword evidence="3" id="KW-1185">Reference proteome</keyword>
<dbReference type="Proteomes" id="UP001254813">
    <property type="component" value="Unassembled WGS sequence"/>
</dbReference>
<evidence type="ECO:0000256" key="1">
    <source>
        <dbReference type="SAM" id="MobiDB-lite"/>
    </source>
</evidence>
<sequence length="271" mass="30586">MDVPPTNPNAFGTVLPDAQSIAREQPQQSAEQHEIERMQPQQIPQMQQPQELSQPQIQSHEQQTQPQQPQQQMQPQQQPQQQIQPQQQPQQQMQPQQQPQQQQPSQQQPQMQSQQQSPQQQQQFPQAQSQQQSGQQTAPPDPMQFEQSGQQLSQGLNIEGVSPPGFDAASMGTQSSAIEAGAELEAEAQATYTALTGYVAGNDTVYRWHGAWHPGYTVHYSARPTTNGRYIRGSVYYTYKDGDGNLWYLVQIQNLSSSASYYDVRASYEYS</sequence>
<reference evidence="2 3" key="1">
    <citation type="submission" date="2022-06" db="EMBL/GenBank/DDBJ databases">
        <title>Halogeometricum sp. a new haloarchaeum isolate from saline soil.</title>
        <authorList>
            <person name="Strakova D."/>
            <person name="Galisteo C."/>
            <person name="Sanchez-Porro C."/>
            <person name="Ventosa A."/>
        </authorList>
    </citation>
    <scope>NUCLEOTIDE SEQUENCE [LARGE SCALE GENOMIC DNA]</scope>
    <source>
        <strain evidence="3">S3BR25-2</strain>
    </source>
</reference>
<proteinExistence type="predicted"/>
<evidence type="ECO:0000313" key="3">
    <source>
        <dbReference type="Proteomes" id="UP001254813"/>
    </source>
</evidence>
<feature type="compositionally biased region" description="Polar residues" evidence="1">
    <location>
        <begin position="145"/>
        <end position="156"/>
    </location>
</feature>
<protein>
    <submittedName>
        <fullName evidence="2">Uncharacterized protein</fullName>
    </submittedName>
</protein>
<comment type="caution">
    <text evidence="2">The sequence shown here is derived from an EMBL/GenBank/DDBJ whole genome shotgun (WGS) entry which is preliminary data.</text>
</comment>
<name>A0ABU2G1X5_9EURY</name>
<evidence type="ECO:0000313" key="2">
    <source>
        <dbReference type="EMBL" id="MDS0294782.1"/>
    </source>
</evidence>
<feature type="compositionally biased region" description="Low complexity" evidence="1">
    <location>
        <begin position="38"/>
        <end position="136"/>
    </location>
</feature>
<accession>A0ABU2G1X5</accession>
<dbReference type="EMBL" id="JAMQOQ010000002">
    <property type="protein sequence ID" value="MDS0294782.1"/>
    <property type="molecule type" value="Genomic_DNA"/>
</dbReference>